<keyword evidence="2" id="KW-0808">Transferase</keyword>
<dbReference type="Gene3D" id="3.40.640.10">
    <property type="entry name" value="Type I PLP-dependent aspartate aminotransferase-like (Major domain)"/>
    <property type="match status" value="1"/>
</dbReference>
<dbReference type="GO" id="GO:0008483">
    <property type="term" value="F:transaminase activity"/>
    <property type="evidence" value="ECO:0007669"/>
    <property type="project" value="UniProtKB-KW"/>
</dbReference>
<comment type="caution">
    <text evidence="2">The sequence shown here is derived from an EMBL/GenBank/DDBJ whole genome shotgun (WGS) entry which is preliminary data.</text>
</comment>
<organism evidence="2 3">
    <name type="scientific">Streptomyces gossypii</name>
    <dbReference type="NCBI Taxonomy" id="2883101"/>
    <lineage>
        <taxon>Bacteria</taxon>
        <taxon>Bacillati</taxon>
        <taxon>Actinomycetota</taxon>
        <taxon>Actinomycetes</taxon>
        <taxon>Kitasatosporales</taxon>
        <taxon>Streptomycetaceae</taxon>
        <taxon>Streptomyces</taxon>
    </lineage>
</organism>
<dbReference type="EMBL" id="JAJAGO010000003">
    <property type="protein sequence ID" value="MCT2589578.1"/>
    <property type="molecule type" value="Genomic_DNA"/>
</dbReference>
<name>A0ABT2JPD1_9ACTN</name>
<dbReference type="InterPro" id="IPR015422">
    <property type="entry name" value="PyrdxlP-dep_Trfase_small"/>
</dbReference>
<dbReference type="Pfam" id="PF01041">
    <property type="entry name" value="DegT_DnrJ_EryC1"/>
    <property type="match status" value="1"/>
</dbReference>
<proteinExistence type="inferred from homology"/>
<dbReference type="PANTHER" id="PTHR30244">
    <property type="entry name" value="TRANSAMINASE"/>
    <property type="match status" value="1"/>
</dbReference>
<dbReference type="InterPro" id="IPR000653">
    <property type="entry name" value="DegT/StrS_aminotransferase"/>
</dbReference>
<sequence>MKALPFFPPDVFEEDREKLLSLVYELGTGSEQRFVLGDQTARLEQALRESTGAEHVIACGSGTGALELCVRALEIGPGDEVIVPAFCCQPVASAVAGTGATPVFADVDPHTMVLDPAAVEPLITARTKALLPAHVFSVMADMGRLRELARSHRLALIEDSAVAQGAVLDGRPAGRWGDLGVFSFFQVKSFGTAGEGGVVLTDDAELARACRMLRDHGQDGVHRFLHHRVGLNSRFDEVLAAFQLHRLPGFPDRLERRARIADYYAERFEPLRTRGVAAPPAGRNGRCYYVYSLLAERREELRAWLTERRIGTHVYYPVPLPLQPAFAPWAPEGARWPHAERVSATNLAIPIWPHLTDSDVEYIADSVCAFVA</sequence>
<dbReference type="SUPFAM" id="SSF53383">
    <property type="entry name" value="PLP-dependent transferases"/>
    <property type="match status" value="1"/>
</dbReference>
<dbReference type="Gene3D" id="3.90.1150.10">
    <property type="entry name" value="Aspartate Aminotransferase, domain 1"/>
    <property type="match status" value="1"/>
</dbReference>
<comment type="similarity">
    <text evidence="1">Belongs to the DegT/DnrJ/EryC1 family.</text>
</comment>
<evidence type="ECO:0000256" key="1">
    <source>
        <dbReference type="RuleBase" id="RU004508"/>
    </source>
</evidence>
<keyword evidence="3" id="KW-1185">Reference proteome</keyword>
<dbReference type="PANTHER" id="PTHR30244:SF42">
    <property type="entry name" value="UDP-2-ACETAMIDO-2-DEOXY-3-OXO-D-GLUCURONATE AMINOTRANSFERASE"/>
    <property type="match status" value="1"/>
</dbReference>
<evidence type="ECO:0000313" key="2">
    <source>
        <dbReference type="EMBL" id="MCT2589578.1"/>
    </source>
</evidence>
<dbReference type="PIRSF" id="PIRSF000390">
    <property type="entry name" value="PLP_StrS"/>
    <property type="match status" value="1"/>
</dbReference>
<keyword evidence="1" id="KW-0663">Pyridoxal phosphate</keyword>
<accession>A0ABT2JPD1</accession>
<keyword evidence="2" id="KW-0032">Aminotransferase</keyword>
<dbReference type="InterPro" id="IPR015424">
    <property type="entry name" value="PyrdxlP-dep_Trfase"/>
</dbReference>
<dbReference type="InterPro" id="IPR015421">
    <property type="entry name" value="PyrdxlP-dep_Trfase_major"/>
</dbReference>
<reference evidence="2 3" key="1">
    <citation type="submission" date="2021-10" db="EMBL/GenBank/DDBJ databases">
        <title>Streptomyces gossypii sp. nov., isolated from soil collected from cotton field.</title>
        <authorList>
            <person name="Ge X."/>
            <person name="Chen X."/>
            <person name="Liu W."/>
        </authorList>
    </citation>
    <scope>NUCLEOTIDE SEQUENCE [LARGE SCALE GENOMIC DNA]</scope>
    <source>
        <strain evidence="2 3">N2-109</strain>
    </source>
</reference>
<evidence type="ECO:0000313" key="3">
    <source>
        <dbReference type="Proteomes" id="UP001156389"/>
    </source>
</evidence>
<protein>
    <submittedName>
        <fullName evidence="2">DegT/DnrJ/EryC1/StrS family aminotransferase</fullName>
    </submittedName>
</protein>
<dbReference type="CDD" id="cd00616">
    <property type="entry name" value="AHBA_syn"/>
    <property type="match status" value="1"/>
</dbReference>
<dbReference type="RefSeq" id="WP_260216585.1">
    <property type="nucleotide sequence ID" value="NZ_JAJAGO010000003.1"/>
</dbReference>
<dbReference type="Proteomes" id="UP001156389">
    <property type="component" value="Unassembled WGS sequence"/>
</dbReference>
<gene>
    <name evidence="2" type="ORF">LHJ74_06515</name>
</gene>